<protein>
    <submittedName>
        <fullName evidence="1">Uncharacterized protein</fullName>
    </submittedName>
</protein>
<dbReference type="EMBL" id="MCFJ01000016">
    <property type="protein sequence ID" value="ORY58579.1"/>
    <property type="molecule type" value="Genomic_DNA"/>
</dbReference>
<reference evidence="1 2" key="1">
    <citation type="submission" date="2016-07" db="EMBL/GenBank/DDBJ databases">
        <title>Pervasive Adenine N6-methylation of Active Genes in Fungi.</title>
        <authorList>
            <consortium name="DOE Joint Genome Institute"/>
            <person name="Mondo S.J."/>
            <person name="Dannebaum R.O."/>
            <person name="Kuo R.C."/>
            <person name="Labutti K."/>
            <person name="Haridas S."/>
            <person name="Kuo A."/>
            <person name="Salamov A."/>
            <person name="Ahrendt S.R."/>
            <person name="Lipzen A."/>
            <person name="Sullivan W."/>
            <person name="Andreopoulos W.B."/>
            <person name="Clum A."/>
            <person name="Lindquist E."/>
            <person name="Daum C."/>
            <person name="Ramamoorthy G.K."/>
            <person name="Gryganskyi A."/>
            <person name="Culley D."/>
            <person name="Magnuson J.K."/>
            <person name="James T.Y."/>
            <person name="O'Malley M.A."/>
            <person name="Stajich J.E."/>
            <person name="Spatafora J.W."/>
            <person name="Visel A."/>
            <person name="Grigoriev I.V."/>
        </authorList>
    </citation>
    <scope>NUCLEOTIDE SEQUENCE [LARGE SCALE GENOMIC DNA]</scope>
    <source>
        <strain evidence="1 2">CBS 129021</strain>
    </source>
</reference>
<dbReference type="InParanoid" id="A0A1Y2DH38"/>
<gene>
    <name evidence="1" type="ORF">BCR38DRAFT_74795</name>
</gene>
<dbReference type="OrthoDB" id="4850182at2759"/>
<proteinExistence type="predicted"/>
<keyword evidence="2" id="KW-1185">Reference proteome</keyword>
<name>A0A1Y2DH38_9PEZI</name>
<evidence type="ECO:0000313" key="1">
    <source>
        <dbReference type="EMBL" id="ORY58579.1"/>
    </source>
</evidence>
<dbReference type="GeneID" id="63781819"/>
<dbReference type="RefSeq" id="XP_040711496.1">
    <property type="nucleotide sequence ID" value="XM_040865607.1"/>
</dbReference>
<evidence type="ECO:0000313" key="2">
    <source>
        <dbReference type="Proteomes" id="UP000193689"/>
    </source>
</evidence>
<comment type="caution">
    <text evidence="1">The sequence shown here is derived from an EMBL/GenBank/DDBJ whole genome shotgun (WGS) entry which is preliminary data.</text>
</comment>
<dbReference type="AlphaFoldDB" id="A0A1Y2DH38"/>
<accession>A0A1Y2DH38</accession>
<organism evidence="1 2">
    <name type="scientific">Pseudomassariella vexata</name>
    <dbReference type="NCBI Taxonomy" id="1141098"/>
    <lineage>
        <taxon>Eukaryota</taxon>
        <taxon>Fungi</taxon>
        <taxon>Dikarya</taxon>
        <taxon>Ascomycota</taxon>
        <taxon>Pezizomycotina</taxon>
        <taxon>Sordariomycetes</taxon>
        <taxon>Xylariomycetidae</taxon>
        <taxon>Amphisphaeriales</taxon>
        <taxon>Pseudomassariaceae</taxon>
        <taxon>Pseudomassariella</taxon>
    </lineage>
</organism>
<sequence>MQMVLPCAEVVSTPQWQAHLLTAPVYSGAHSLECHAHRELGLELTGRWLGRISESASCDLQLSSASFLDLIPKTHGSKKKQVVLWDCCQCGNTSMSIRVDSCSYCHEPRCPYCPVSKVKVKGRDGTSLQLDSASALGFDRCEEDGVKGRVASEIGCQTLFRR</sequence>
<dbReference type="Proteomes" id="UP000193689">
    <property type="component" value="Unassembled WGS sequence"/>
</dbReference>